<dbReference type="InterPro" id="IPR043502">
    <property type="entry name" value="DNA/RNA_pol_sf"/>
</dbReference>
<reference evidence="2 3" key="1">
    <citation type="journal article" date="2018" name="Front. Plant Sci.">
        <title>Red Clover (Trifolium pratense) and Zigzag Clover (T. medium) - A Picture of Genomic Similarities and Differences.</title>
        <authorList>
            <person name="Dluhosova J."/>
            <person name="Istvanek J."/>
            <person name="Nedelnik J."/>
            <person name="Repkova J."/>
        </authorList>
    </citation>
    <scope>NUCLEOTIDE SEQUENCE [LARGE SCALE GENOMIC DNA]</scope>
    <source>
        <strain evidence="3">cv. 10/8</strain>
        <tissue evidence="2">Leaf</tissue>
    </source>
</reference>
<evidence type="ECO:0000313" key="3">
    <source>
        <dbReference type="Proteomes" id="UP000265520"/>
    </source>
</evidence>
<evidence type="ECO:0000313" key="2">
    <source>
        <dbReference type="EMBL" id="MCI86636.1"/>
    </source>
</evidence>
<dbReference type="InterPro" id="IPR041577">
    <property type="entry name" value="RT_RNaseH_2"/>
</dbReference>
<dbReference type="Pfam" id="PF17919">
    <property type="entry name" value="RT_RNaseH_2"/>
    <property type="match status" value="1"/>
</dbReference>
<name>A0A392VE29_9FABA</name>
<sequence>MTEALVLALPNFDEDFVLETYASGLGMGAVLCQ</sequence>
<protein>
    <recommendedName>
        <fullName evidence="1">Reverse transcriptase/retrotransposon-derived protein RNase H-like domain-containing protein</fullName>
    </recommendedName>
</protein>
<proteinExistence type="predicted"/>
<feature type="non-terminal residue" evidence="2">
    <location>
        <position position="33"/>
    </location>
</feature>
<dbReference type="Proteomes" id="UP000265520">
    <property type="component" value="Unassembled WGS sequence"/>
</dbReference>
<comment type="caution">
    <text evidence="2">The sequence shown here is derived from an EMBL/GenBank/DDBJ whole genome shotgun (WGS) entry which is preliminary data.</text>
</comment>
<evidence type="ECO:0000259" key="1">
    <source>
        <dbReference type="Pfam" id="PF17919"/>
    </source>
</evidence>
<organism evidence="2 3">
    <name type="scientific">Trifolium medium</name>
    <dbReference type="NCBI Taxonomy" id="97028"/>
    <lineage>
        <taxon>Eukaryota</taxon>
        <taxon>Viridiplantae</taxon>
        <taxon>Streptophyta</taxon>
        <taxon>Embryophyta</taxon>
        <taxon>Tracheophyta</taxon>
        <taxon>Spermatophyta</taxon>
        <taxon>Magnoliopsida</taxon>
        <taxon>eudicotyledons</taxon>
        <taxon>Gunneridae</taxon>
        <taxon>Pentapetalae</taxon>
        <taxon>rosids</taxon>
        <taxon>fabids</taxon>
        <taxon>Fabales</taxon>
        <taxon>Fabaceae</taxon>
        <taxon>Papilionoideae</taxon>
        <taxon>50 kb inversion clade</taxon>
        <taxon>NPAAA clade</taxon>
        <taxon>Hologalegina</taxon>
        <taxon>IRL clade</taxon>
        <taxon>Trifolieae</taxon>
        <taxon>Trifolium</taxon>
    </lineage>
</organism>
<keyword evidence="3" id="KW-1185">Reference proteome</keyword>
<dbReference type="AlphaFoldDB" id="A0A392VE29"/>
<dbReference type="SUPFAM" id="SSF56672">
    <property type="entry name" value="DNA/RNA polymerases"/>
    <property type="match status" value="1"/>
</dbReference>
<dbReference type="EMBL" id="LXQA011146136">
    <property type="protein sequence ID" value="MCI86636.1"/>
    <property type="molecule type" value="Genomic_DNA"/>
</dbReference>
<feature type="domain" description="Reverse transcriptase/retrotransposon-derived protein RNase H-like" evidence="1">
    <location>
        <begin position="1"/>
        <end position="33"/>
    </location>
</feature>
<accession>A0A392VE29</accession>